<dbReference type="InterPro" id="IPR003423">
    <property type="entry name" value="OMP_efflux"/>
</dbReference>
<dbReference type="AlphaFoldDB" id="A0A6J5H4L0"/>
<dbReference type="Gene3D" id="1.20.1600.10">
    <property type="entry name" value="Outer membrane efflux proteins (OEP)"/>
    <property type="match status" value="1"/>
</dbReference>
<comment type="similarity">
    <text evidence="1 2">Belongs to the outer membrane factor (OMF) (TC 1.B.17) family.</text>
</comment>
<keyword evidence="2" id="KW-0472">Membrane</keyword>
<comment type="subcellular location">
    <subcellularLocation>
        <location evidence="2">Cell membrane</location>
        <topology evidence="2">Lipid-anchor</topology>
    </subcellularLocation>
</comment>
<dbReference type="Proteomes" id="UP000494252">
    <property type="component" value="Unassembled WGS sequence"/>
</dbReference>
<evidence type="ECO:0000256" key="3">
    <source>
        <dbReference type="SAM" id="Coils"/>
    </source>
</evidence>
<dbReference type="Gene3D" id="2.20.200.10">
    <property type="entry name" value="Outer membrane efflux proteins (OEP)"/>
    <property type="match status" value="1"/>
</dbReference>
<accession>A0A6J5H4L0</accession>
<dbReference type="GO" id="GO:0015562">
    <property type="term" value="F:efflux transmembrane transporter activity"/>
    <property type="evidence" value="ECO:0007669"/>
    <property type="project" value="InterPro"/>
</dbReference>
<dbReference type="PANTHER" id="PTHR30203">
    <property type="entry name" value="OUTER MEMBRANE CATION EFFLUX PROTEIN"/>
    <property type="match status" value="1"/>
</dbReference>
<name>A0A6J5H4L0_9BURK</name>
<dbReference type="Pfam" id="PF02321">
    <property type="entry name" value="OEP"/>
    <property type="match status" value="2"/>
</dbReference>
<evidence type="ECO:0000256" key="1">
    <source>
        <dbReference type="ARBA" id="ARBA00007613"/>
    </source>
</evidence>
<dbReference type="NCBIfam" id="TIGR01845">
    <property type="entry name" value="outer_NodT"/>
    <property type="match status" value="1"/>
</dbReference>
<organism evidence="4 5">
    <name type="scientific">Paraburkholderia fynbosensis</name>
    <dbReference type="NCBI Taxonomy" id="1200993"/>
    <lineage>
        <taxon>Bacteria</taxon>
        <taxon>Pseudomonadati</taxon>
        <taxon>Pseudomonadota</taxon>
        <taxon>Betaproteobacteria</taxon>
        <taxon>Burkholderiales</taxon>
        <taxon>Burkholderiaceae</taxon>
        <taxon>Paraburkholderia</taxon>
    </lineage>
</organism>
<keyword evidence="2" id="KW-0564">Palmitate</keyword>
<evidence type="ECO:0000313" key="4">
    <source>
        <dbReference type="EMBL" id="CAB3810862.1"/>
    </source>
</evidence>
<dbReference type="PANTHER" id="PTHR30203:SF25">
    <property type="entry name" value="OUTER MEMBRANE PROTEIN-RELATED"/>
    <property type="match status" value="1"/>
</dbReference>
<keyword evidence="5" id="KW-1185">Reference proteome</keyword>
<feature type="coiled-coil region" evidence="3">
    <location>
        <begin position="412"/>
        <end position="446"/>
    </location>
</feature>
<evidence type="ECO:0000256" key="2">
    <source>
        <dbReference type="RuleBase" id="RU362097"/>
    </source>
</evidence>
<reference evidence="4 5" key="1">
    <citation type="submission" date="2020-04" db="EMBL/GenBank/DDBJ databases">
        <authorList>
            <person name="De Canck E."/>
        </authorList>
    </citation>
    <scope>NUCLEOTIDE SEQUENCE [LARGE SCALE GENOMIC DNA]</scope>
    <source>
        <strain evidence="4 5">LMG 27177</strain>
    </source>
</reference>
<sequence length="513" mass="54669">MTSSIAAERSVFAVRKRPGKMLCVTAASLALAIAVSGCAVGPDYVVPTAHLSAFHNRIATSSQHATTAAAQLDTWWTGFNDPMLVTVVQRALAQNLDLAAAFARVQQARAVAASAGAQLLPTFDFDASVTAEHQSLHSPVGSIAKTFPGYSRDQREYNVGAAASWEIDLAGGLRRSATAARDEAEAAQAEQLGTRITVAADAADAYLQIRGFQARLAVAQDQIETDAHLLELVRVRRRAGAADEREIAQADALLKQARSTVPTLRTALEGQLNRLDVLMGAQPGTYAQELAAPSTIPTIPRIDDNVGPLDVLRRRPDVIAAERRVAASSERIGAAISDYYPKISLSGALGFDSVSTDHLFTAGAFQPIGTGALRWRLFDFGKVDAEVKQARGGNAEALAVYRQAVLKAAEDVENAFTALTQTEARRQELQAEVTSLTRARDLSERAYRAGAITLTDVLDADRQLLVARDDLDSSRADTARAAVGAFRALGGGWDVRSDAKVTQNESRAAGPTR</sequence>
<keyword evidence="2" id="KW-0449">Lipoprotein</keyword>
<dbReference type="InterPro" id="IPR010131">
    <property type="entry name" value="MdtP/NodT-like"/>
</dbReference>
<evidence type="ECO:0000313" key="5">
    <source>
        <dbReference type="Proteomes" id="UP000494252"/>
    </source>
</evidence>
<dbReference type="EMBL" id="CADIKI010000050">
    <property type="protein sequence ID" value="CAB3810862.1"/>
    <property type="molecule type" value="Genomic_DNA"/>
</dbReference>
<dbReference type="GO" id="GO:0005886">
    <property type="term" value="C:plasma membrane"/>
    <property type="evidence" value="ECO:0007669"/>
    <property type="project" value="UniProtKB-SubCell"/>
</dbReference>
<keyword evidence="2" id="KW-0812">Transmembrane</keyword>
<gene>
    <name evidence="4" type="primary">ttgF_3</name>
    <name evidence="4" type="ORF">LMG27177_07539</name>
</gene>
<proteinExistence type="inferred from homology"/>
<protein>
    <submittedName>
        <fullName evidence="4">Toluene efflux pump outer membrane protein TtgF</fullName>
    </submittedName>
</protein>
<keyword evidence="3" id="KW-0175">Coiled coil</keyword>
<dbReference type="SUPFAM" id="SSF56954">
    <property type="entry name" value="Outer membrane efflux proteins (OEP)"/>
    <property type="match status" value="1"/>
</dbReference>
<keyword evidence="2" id="KW-1134">Transmembrane beta strand</keyword>